<dbReference type="AlphaFoldDB" id="I1YE86"/>
<dbReference type="RefSeq" id="WP_014702682.1">
    <property type="nucleotide sequence ID" value="NC_017856.1"/>
</dbReference>
<comment type="similarity">
    <text evidence="2">Belongs to the FGGY kinase family.</text>
</comment>
<dbReference type="Pfam" id="PF00370">
    <property type="entry name" value="FGGY_N"/>
    <property type="match status" value="1"/>
</dbReference>
<dbReference type="GO" id="GO:0004856">
    <property type="term" value="F:D-xylulokinase activity"/>
    <property type="evidence" value="ECO:0007669"/>
    <property type="project" value="TreeGrafter"/>
</dbReference>
<feature type="domain" description="Carbohydrate kinase FGGY N-terminal" evidence="5">
    <location>
        <begin position="5"/>
        <end position="234"/>
    </location>
</feature>
<dbReference type="PANTHER" id="PTHR10196:SF80">
    <property type="entry name" value="D-RIBULOSE KINASE"/>
    <property type="match status" value="1"/>
</dbReference>
<name>I1YE86_METFJ</name>
<feature type="domain" description="Carbohydrate kinase FGGY C-terminal" evidence="6">
    <location>
        <begin position="276"/>
        <end position="418"/>
    </location>
</feature>
<dbReference type="InterPro" id="IPR043129">
    <property type="entry name" value="ATPase_NBD"/>
</dbReference>
<dbReference type="KEGG" id="mec:Q7C_44"/>
<reference evidence="7 8" key="1">
    <citation type="journal article" date="2012" name="J. Bacteriol.">
        <title>Complete genome sequences of Methylophaga sp. strain JAM1 and Methylophaga sp. strain JAM7.</title>
        <authorList>
            <person name="Villeneuve C."/>
            <person name="Martineau C."/>
            <person name="Mauffrey F."/>
            <person name="Villemur R."/>
        </authorList>
    </citation>
    <scope>NUCLEOTIDE SEQUENCE [LARGE SCALE GENOMIC DNA]</scope>
    <source>
        <strain evidence="7 8">JAM7</strain>
    </source>
</reference>
<evidence type="ECO:0000259" key="6">
    <source>
        <dbReference type="Pfam" id="PF02782"/>
    </source>
</evidence>
<dbReference type="GO" id="GO:0019150">
    <property type="term" value="F:D-ribulokinase activity"/>
    <property type="evidence" value="ECO:0007669"/>
    <property type="project" value="TreeGrafter"/>
</dbReference>
<evidence type="ECO:0000256" key="3">
    <source>
        <dbReference type="ARBA" id="ARBA00022679"/>
    </source>
</evidence>
<dbReference type="Proteomes" id="UP000009145">
    <property type="component" value="Chromosome"/>
</dbReference>
<dbReference type="CDD" id="cd07783">
    <property type="entry name" value="ASKHA_NBD_FGGY_SePSK_AtXK1-like"/>
    <property type="match status" value="1"/>
</dbReference>
<dbReference type="InterPro" id="IPR018485">
    <property type="entry name" value="FGGY_C"/>
</dbReference>
<dbReference type="InterPro" id="IPR018484">
    <property type="entry name" value="FGGY_N"/>
</dbReference>
<dbReference type="Gene3D" id="3.30.420.40">
    <property type="match status" value="2"/>
</dbReference>
<dbReference type="PATRIC" id="fig|754477.3.peg.45"/>
<dbReference type="EMBL" id="CP003380">
    <property type="protein sequence ID" value="AFJ01229.1"/>
    <property type="molecule type" value="Genomic_DNA"/>
</dbReference>
<evidence type="ECO:0000256" key="4">
    <source>
        <dbReference type="ARBA" id="ARBA00022777"/>
    </source>
</evidence>
<dbReference type="PANTHER" id="PTHR10196">
    <property type="entry name" value="SUGAR KINASE"/>
    <property type="match status" value="1"/>
</dbReference>
<accession>I1YE86</accession>
<organism evidence="7 8">
    <name type="scientific">Methylophaga frappieri (strain ATCC BAA-2434 / DSM 25690 / JAM7)</name>
    <dbReference type="NCBI Taxonomy" id="754477"/>
    <lineage>
        <taxon>Bacteria</taxon>
        <taxon>Pseudomonadati</taxon>
        <taxon>Pseudomonadota</taxon>
        <taxon>Gammaproteobacteria</taxon>
        <taxon>Thiotrichales</taxon>
        <taxon>Piscirickettsiaceae</taxon>
        <taxon>Methylophaga</taxon>
    </lineage>
</organism>
<sequence>MSTPVWLGIDLGTSGCRICVIDDENKLVFQRQQTFSSHVPYPDPPQQWQIVLTLLRQTSQSADKENWQIRAIAIAATSGTVMRGRPDGQPDSPMLRYDNAVAIDQVNEIKAIAPKHSGAHGIGSGLAKYLYLNQHYSSDKPGLLMHQADWIATQLGGQAGITDYHNALKSGFDPVALCWPDWLSRWMPATALPRVVAPGSMIGSLSDTVAQHIQLKQDIRPAIVAGTTDSLAAFLATGANQCGDGVTSLGSTLVVKQLCNQPYFEPESGIYSHKMGRYWLVGGASNSGSAVISQFFTDPQIKQLSEHINLAQQPPWYYPLLTMGERFPVADPDKQPQLTPRPEQDSLFLHGLLAGIANIEAIAYQRLQQLTATPLQRIRTVGGGAANAIWSKIRQQKLAVPFIAVAHTEAAYGCALLAKEGLSSFEREQDD</sequence>
<evidence type="ECO:0000256" key="1">
    <source>
        <dbReference type="ARBA" id="ARBA00007381"/>
    </source>
</evidence>
<dbReference type="GO" id="GO:0005997">
    <property type="term" value="P:xylulose metabolic process"/>
    <property type="evidence" value="ECO:0007669"/>
    <property type="project" value="TreeGrafter"/>
</dbReference>
<dbReference type="eggNOG" id="COG1070">
    <property type="taxonomic scope" value="Bacteria"/>
</dbReference>
<dbReference type="STRING" id="754477.Q7C_44"/>
<dbReference type="InterPro" id="IPR018181">
    <property type="entry name" value="Heat_shock_70_CS"/>
</dbReference>
<evidence type="ECO:0000259" key="5">
    <source>
        <dbReference type="Pfam" id="PF00370"/>
    </source>
</evidence>
<dbReference type="PROSITE" id="PS00297">
    <property type="entry name" value="HSP70_1"/>
    <property type="match status" value="1"/>
</dbReference>
<comment type="similarity">
    <text evidence="1">Belongs to the heat shock protein 70 family.</text>
</comment>
<evidence type="ECO:0000313" key="8">
    <source>
        <dbReference type="Proteomes" id="UP000009145"/>
    </source>
</evidence>
<dbReference type="Pfam" id="PF02782">
    <property type="entry name" value="FGGY_C"/>
    <property type="match status" value="1"/>
</dbReference>
<protein>
    <submittedName>
        <fullName evidence="7">Carbohydrate kinase, FGGY()</fullName>
    </submittedName>
</protein>
<proteinExistence type="inferred from homology"/>
<keyword evidence="4 7" id="KW-0418">Kinase</keyword>
<dbReference type="HOGENOM" id="CLU_009281_0_0_6"/>
<keyword evidence="3" id="KW-0808">Transferase</keyword>
<dbReference type="OrthoDB" id="9805576at2"/>
<evidence type="ECO:0000256" key="2">
    <source>
        <dbReference type="ARBA" id="ARBA00009156"/>
    </source>
</evidence>
<dbReference type="SUPFAM" id="SSF53067">
    <property type="entry name" value="Actin-like ATPase domain"/>
    <property type="match status" value="2"/>
</dbReference>
<keyword evidence="8" id="KW-1185">Reference proteome</keyword>
<evidence type="ECO:0000313" key="7">
    <source>
        <dbReference type="EMBL" id="AFJ01229.1"/>
    </source>
</evidence>
<dbReference type="GO" id="GO:0005829">
    <property type="term" value="C:cytosol"/>
    <property type="evidence" value="ECO:0007669"/>
    <property type="project" value="TreeGrafter"/>
</dbReference>
<gene>
    <name evidence="7" type="ordered locus">Q7C_44</name>
</gene>